<protein>
    <recommendedName>
        <fullName evidence="3">OmpA-like domain-containing protein</fullName>
    </recommendedName>
</protein>
<dbReference type="AlphaFoldDB" id="A0A2W4UIJ0"/>
<keyword evidence="1" id="KW-0472">Membrane</keyword>
<dbReference type="InterPro" id="IPR036737">
    <property type="entry name" value="OmpA-like_sf"/>
</dbReference>
<dbReference type="InterPro" id="IPR006665">
    <property type="entry name" value="OmpA-like"/>
</dbReference>
<accession>A0A2W4UIJ0</accession>
<feature type="region of interest" description="Disordered" evidence="2">
    <location>
        <begin position="1"/>
        <end position="54"/>
    </location>
</feature>
<evidence type="ECO:0000259" key="3">
    <source>
        <dbReference type="PROSITE" id="PS51123"/>
    </source>
</evidence>
<reference evidence="5" key="1">
    <citation type="submission" date="2018-04" db="EMBL/GenBank/DDBJ databases">
        <authorList>
            <person name="Cornet L."/>
        </authorList>
    </citation>
    <scope>NUCLEOTIDE SEQUENCE [LARGE SCALE GENOMIC DNA]</scope>
</reference>
<evidence type="ECO:0000256" key="2">
    <source>
        <dbReference type="SAM" id="MobiDB-lite"/>
    </source>
</evidence>
<dbReference type="InterPro" id="IPR050330">
    <property type="entry name" value="Bact_OuterMem_StrucFunc"/>
</dbReference>
<feature type="compositionally biased region" description="Basic and acidic residues" evidence="2">
    <location>
        <begin position="23"/>
        <end position="36"/>
    </location>
</feature>
<feature type="compositionally biased region" description="Acidic residues" evidence="2">
    <location>
        <begin position="43"/>
        <end position="54"/>
    </location>
</feature>
<dbReference type="CDD" id="cd07185">
    <property type="entry name" value="OmpA_C-like"/>
    <property type="match status" value="1"/>
</dbReference>
<dbReference type="EMBL" id="QBMC01000049">
    <property type="protein sequence ID" value="PZO18950.1"/>
    <property type="molecule type" value="Genomic_DNA"/>
</dbReference>
<name>A0A2W4UIJ0_9CYAN</name>
<comment type="caution">
    <text evidence="4">The sequence shown here is derived from an EMBL/GenBank/DDBJ whole genome shotgun (WGS) entry which is preliminary data.</text>
</comment>
<feature type="domain" description="OmpA-like" evidence="3">
    <location>
        <begin position="359"/>
        <end position="473"/>
    </location>
</feature>
<sequence length="473" mass="51915">MAPGDGFVSDERGSNSTHKRLHERSNEKTDSRRESSLPKGVDLEEVSPEDINAEDNDLENYLIPGYVEEEPIAETSLANEVFDQQSATAQAKGFYAPRPSLSRGFDANTRRPLAPSIHQPPGAYPVGHQAFTPPNTRIPQPPLTGKKPKWSWLLPGRPVVETVPALSIDPATGAETVSVPPPVVAAPRLWEKQPYRAIAHISAIAGTLTVAWLLGILAAHIVPGSLQRPPLQESVLRKSSRLASGLWHLPQIWQTPTAETRIEAIPLPETGPILAPVKLAPLERQPLIDELNTVETELLTLDRRIQTLEKRLGKPPYQNADIESRINALRGAIDPPVRTEAPPPYQPAPRDPQTALLAVADHKITLPSDALFAPGDSNLKDSELLNQVLDQLINYPEATVVIRSYSDDQGEAIATRKYTLAQATQLSEYLSQSLPAGYRWVTIGGGQSQPIEPNDSAINRQRNRRIEILVDTR</sequence>
<dbReference type="Proteomes" id="UP000249354">
    <property type="component" value="Unassembled WGS sequence"/>
</dbReference>
<organism evidence="4 5">
    <name type="scientific">Leptolyngbya foveolarum</name>
    <dbReference type="NCBI Taxonomy" id="47253"/>
    <lineage>
        <taxon>Bacteria</taxon>
        <taxon>Bacillati</taxon>
        <taxon>Cyanobacteriota</taxon>
        <taxon>Cyanophyceae</taxon>
        <taxon>Leptolyngbyales</taxon>
        <taxon>Leptolyngbyaceae</taxon>
        <taxon>Leptolyngbya group</taxon>
        <taxon>Leptolyngbya</taxon>
    </lineage>
</organism>
<evidence type="ECO:0000313" key="4">
    <source>
        <dbReference type="EMBL" id="PZO18950.1"/>
    </source>
</evidence>
<dbReference type="PANTHER" id="PTHR30329">
    <property type="entry name" value="STATOR ELEMENT OF FLAGELLAR MOTOR COMPLEX"/>
    <property type="match status" value="1"/>
</dbReference>
<dbReference type="GO" id="GO:0016020">
    <property type="term" value="C:membrane"/>
    <property type="evidence" value="ECO:0007669"/>
    <property type="project" value="UniProtKB-UniRule"/>
</dbReference>
<dbReference type="Gene3D" id="3.30.1330.60">
    <property type="entry name" value="OmpA-like domain"/>
    <property type="match status" value="1"/>
</dbReference>
<evidence type="ECO:0000256" key="1">
    <source>
        <dbReference type="PROSITE-ProRule" id="PRU00473"/>
    </source>
</evidence>
<dbReference type="PANTHER" id="PTHR30329:SF21">
    <property type="entry name" value="LIPOPROTEIN YIAD-RELATED"/>
    <property type="match status" value="1"/>
</dbReference>
<proteinExistence type="predicted"/>
<dbReference type="SUPFAM" id="SSF103088">
    <property type="entry name" value="OmpA-like"/>
    <property type="match status" value="1"/>
</dbReference>
<dbReference type="PROSITE" id="PS51123">
    <property type="entry name" value="OMPA_2"/>
    <property type="match status" value="1"/>
</dbReference>
<reference evidence="4 5" key="2">
    <citation type="submission" date="2018-06" db="EMBL/GenBank/DDBJ databases">
        <title>Metagenomic assembly of (sub)arctic Cyanobacteria and their associated microbiome from non-axenic cultures.</title>
        <authorList>
            <person name="Baurain D."/>
        </authorList>
    </citation>
    <scope>NUCLEOTIDE SEQUENCE [LARGE SCALE GENOMIC DNA]</scope>
    <source>
        <strain evidence="4">ULC129bin1</strain>
    </source>
</reference>
<gene>
    <name evidence="4" type="ORF">DCF25_09070</name>
</gene>
<evidence type="ECO:0000313" key="5">
    <source>
        <dbReference type="Proteomes" id="UP000249354"/>
    </source>
</evidence>